<dbReference type="GO" id="GO:0004077">
    <property type="term" value="F:biotin--[biotin carboxyl-carrier protein] ligase activity"/>
    <property type="evidence" value="ECO:0007669"/>
    <property type="project" value="InterPro"/>
</dbReference>
<dbReference type="InterPro" id="IPR004408">
    <property type="entry name" value="Biotin_CoA_COase_ligase"/>
</dbReference>
<dbReference type="AlphaFoldDB" id="A0A9W7ZW38"/>
<evidence type="ECO:0000313" key="5">
    <source>
        <dbReference type="EMBL" id="KAJ1915134.1"/>
    </source>
</evidence>
<dbReference type="SUPFAM" id="SSF55681">
    <property type="entry name" value="Class II aaRS and biotin synthetases"/>
    <property type="match status" value="1"/>
</dbReference>
<evidence type="ECO:0000259" key="4">
    <source>
        <dbReference type="PROSITE" id="PS51733"/>
    </source>
</evidence>
<dbReference type="Pfam" id="PF09825">
    <property type="entry name" value="BPL_N"/>
    <property type="match status" value="1"/>
</dbReference>
<dbReference type="InterPro" id="IPR004143">
    <property type="entry name" value="BPL_LPL_catalytic"/>
</dbReference>
<proteinExistence type="inferred from homology"/>
<dbReference type="Gene3D" id="3.30.930.10">
    <property type="entry name" value="Bira Bifunctional Protein, Domain 2"/>
    <property type="match status" value="1"/>
</dbReference>
<evidence type="ECO:0000313" key="6">
    <source>
        <dbReference type="Proteomes" id="UP001150538"/>
    </source>
</evidence>
<dbReference type="CDD" id="cd16442">
    <property type="entry name" value="BPL"/>
    <property type="match status" value="1"/>
</dbReference>
<evidence type="ECO:0000256" key="2">
    <source>
        <dbReference type="ARBA" id="ARBA00022598"/>
    </source>
</evidence>
<name>A0A9W7ZW38_9FUNG</name>
<accession>A0A9W7ZW38</accession>
<feature type="compositionally biased region" description="Low complexity" evidence="3">
    <location>
        <begin position="529"/>
        <end position="538"/>
    </location>
</feature>
<protein>
    <submittedName>
        <fullName evidence="5">Biotin holocarboxylase synthetase</fullName>
    </submittedName>
</protein>
<dbReference type="CDD" id="cd03144">
    <property type="entry name" value="GATase1_ScBLP_like"/>
    <property type="match status" value="1"/>
</dbReference>
<dbReference type="PROSITE" id="PS51733">
    <property type="entry name" value="BPL_LPL_CATALYTIC"/>
    <property type="match status" value="1"/>
</dbReference>
<evidence type="ECO:0000256" key="1">
    <source>
        <dbReference type="ARBA" id="ARBA00009934"/>
    </source>
</evidence>
<comment type="caution">
    <text evidence="5">The sequence shown here is derived from an EMBL/GenBank/DDBJ whole genome shotgun (WGS) entry which is preliminary data.</text>
</comment>
<dbReference type="EMBL" id="JANBPU010000161">
    <property type="protein sequence ID" value="KAJ1915134.1"/>
    <property type="molecule type" value="Genomic_DNA"/>
</dbReference>
<dbReference type="GO" id="GO:0005737">
    <property type="term" value="C:cytoplasm"/>
    <property type="evidence" value="ECO:0007669"/>
    <property type="project" value="TreeGrafter"/>
</dbReference>
<keyword evidence="6" id="KW-1185">Reference proteome</keyword>
<dbReference type="Pfam" id="PF03099">
    <property type="entry name" value="BPL_LplA_LipB"/>
    <property type="match status" value="1"/>
</dbReference>
<dbReference type="InterPro" id="IPR045864">
    <property type="entry name" value="aa-tRNA-synth_II/BPL/LPL"/>
</dbReference>
<feature type="region of interest" description="Disordered" evidence="3">
    <location>
        <begin position="527"/>
        <end position="554"/>
    </location>
</feature>
<feature type="compositionally biased region" description="Polar residues" evidence="3">
    <location>
        <begin position="539"/>
        <end position="548"/>
    </location>
</feature>
<evidence type="ECO:0000256" key="3">
    <source>
        <dbReference type="SAM" id="MobiDB-lite"/>
    </source>
</evidence>
<feature type="domain" description="BPL/LPL catalytic" evidence="4">
    <location>
        <begin position="403"/>
        <end position="636"/>
    </location>
</feature>
<gene>
    <name evidence="5" type="primary">BPL1</name>
    <name evidence="5" type="ORF">H4219_004467</name>
</gene>
<reference evidence="5" key="1">
    <citation type="submission" date="2022-07" db="EMBL/GenBank/DDBJ databases">
        <title>Phylogenomic reconstructions and comparative analyses of Kickxellomycotina fungi.</title>
        <authorList>
            <person name="Reynolds N.K."/>
            <person name="Stajich J.E."/>
            <person name="Barry K."/>
            <person name="Grigoriev I.V."/>
            <person name="Crous P."/>
            <person name="Smith M.E."/>
        </authorList>
    </citation>
    <scope>NUCLEOTIDE SEQUENCE</scope>
    <source>
        <strain evidence="5">NBRC 100468</strain>
    </source>
</reference>
<dbReference type="OrthoDB" id="10250105at2759"/>
<dbReference type="PANTHER" id="PTHR12835:SF5">
    <property type="entry name" value="BIOTIN--PROTEIN LIGASE"/>
    <property type="match status" value="1"/>
</dbReference>
<organism evidence="5 6">
    <name type="scientific">Mycoemilia scoparia</name>
    <dbReference type="NCBI Taxonomy" id="417184"/>
    <lineage>
        <taxon>Eukaryota</taxon>
        <taxon>Fungi</taxon>
        <taxon>Fungi incertae sedis</taxon>
        <taxon>Zoopagomycota</taxon>
        <taxon>Kickxellomycotina</taxon>
        <taxon>Kickxellomycetes</taxon>
        <taxon>Kickxellales</taxon>
        <taxon>Kickxellaceae</taxon>
        <taxon>Mycoemilia</taxon>
    </lineage>
</organism>
<dbReference type="Proteomes" id="UP001150538">
    <property type="component" value="Unassembled WGS sequence"/>
</dbReference>
<dbReference type="InterPro" id="IPR019197">
    <property type="entry name" value="Biotin-prot_ligase_N"/>
</dbReference>
<keyword evidence="2" id="KW-0436">Ligase</keyword>
<sequence>MSSGFNVLVYSGDGAGPDSAKFAVKTLRAFLGHRYAVREVDSTVLKSEPWEGSTAMVVFPGGRDLPYVRDMAGVGIARLKDWVHKGGRYIGFCAGGYFATSYCEFEPGTDMEVLGFRELKFYPDACRGTTYPGYDYKSDNGSRPVSVKVNRELFKQISPKEGEQIAERFNVYFNGGGFFINAHELSKEPDHKVDILAEYPPDVPDPLNRQRIITDAVAVVGCHVGRGRAVLTGIHPEAVTADMDPDYFIMPHNRDMIPKLKETEEDRLRFLYLMLRYLGLSPKPPAEAAISLALADGVPLQTPTFLTYTPLSGSAQNSTGHSSMASALVGATDPETSKFKDLEDSVHVIDVRDNESDRTLLSNSVHESGSSTPTVVICPPNVYPEKSATPNFEPSKCAEHLKEKGVRNLGSWMMYTDTTTSTQSFLEKNLKFQRLCPNGLVNVASHQTSARGRGGNVWVSPAGCLQFTTLIRHPISPTHSVVFIQYLMGLAVVEAVRSRPGYEQVPLRLKWPNDIYAKNLCDISEDDSSSSSSSSSSSLMFNGHSNGYNGRERSPINPKGYVKIGGVLVTSSVENGEFVLLIGTGVNTNNPLPTTSINHVIDAYNVANRTSLEKISMEDMLASTLHAYESDQVVSLKEQNYRKVRVTGIAPDSGMLVTEAIDQPGLIFTLQPDGNSFDMMNGLIGRKTQK</sequence>
<comment type="similarity">
    <text evidence="1">Belongs to the biotin--protein ligase family.</text>
</comment>
<dbReference type="PANTHER" id="PTHR12835">
    <property type="entry name" value="BIOTIN PROTEIN LIGASE"/>
    <property type="match status" value="1"/>
</dbReference>